<proteinExistence type="predicted"/>
<dbReference type="EMBL" id="VTPC01083872">
    <property type="protein sequence ID" value="KAF2887367.1"/>
    <property type="molecule type" value="Genomic_DNA"/>
</dbReference>
<reference evidence="1" key="1">
    <citation type="submission" date="2019-08" db="EMBL/GenBank/DDBJ databases">
        <title>The genome of the North American firefly Photinus pyralis.</title>
        <authorList>
            <consortium name="Photinus pyralis genome working group"/>
            <person name="Fallon T.R."/>
            <person name="Sander Lower S.E."/>
            <person name="Weng J.-K."/>
        </authorList>
    </citation>
    <scope>NUCLEOTIDE SEQUENCE</scope>
    <source>
        <strain evidence="1">TRF0915ILg1</strain>
        <tissue evidence="1">Whole body</tissue>
    </source>
</reference>
<accession>A0A8K0G3T2</accession>
<feature type="non-terminal residue" evidence="1">
    <location>
        <position position="1"/>
    </location>
</feature>
<evidence type="ECO:0000313" key="1">
    <source>
        <dbReference type="EMBL" id="KAF2887367.1"/>
    </source>
</evidence>
<dbReference type="AlphaFoldDB" id="A0A8K0G3T2"/>
<organism evidence="1 2">
    <name type="scientific">Ignelater luminosus</name>
    <name type="common">Cucubano</name>
    <name type="synonym">Pyrophorus luminosus</name>
    <dbReference type="NCBI Taxonomy" id="2038154"/>
    <lineage>
        <taxon>Eukaryota</taxon>
        <taxon>Metazoa</taxon>
        <taxon>Ecdysozoa</taxon>
        <taxon>Arthropoda</taxon>
        <taxon>Hexapoda</taxon>
        <taxon>Insecta</taxon>
        <taxon>Pterygota</taxon>
        <taxon>Neoptera</taxon>
        <taxon>Endopterygota</taxon>
        <taxon>Coleoptera</taxon>
        <taxon>Polyphaga</taxon>
        <taxon>Elateriformia</taxon>
        <taxon>Elateroidea</taxon>
        <taxon>Elateridae</taxon>
        <taxon>Agrypninae</taxon>
        <taxon>Pyrophorini</taxon>
        <taxon>Ignelater</taxon>
    </lineage>
</organism>
<evidence type="ECO:0000313" key="2">
    <source>
        <dbReference type="Proteomes" id="UP000801492"/>
    </source>
</evidence>
<keyword evidence="2" id="KW-1185">Reference proteome</keyword>
<dbReference type="Proteomes" id="UP000801492">
    <property type="component" value="Unassembled WGS sequence"/>
</dbReference>
<name>A0A8K0G3T2_IGNLU</name>
<comment type="caution">
    <text evidence="1">The sequence shown here is derived from an EMBL/GenBank/DDBJ whole genome shotgun (WGS) entry which is preliminary data.</text>
</comment>
<sequence>SCDSFINRLVDNENEVGQIVHGEWRKKPNALANISNQGSHNYSREIMQLRNDLCDYVCSEAGRVPWQDNILMN</sequence>
<dbReference type="OrthoDB" id="1681765at2759"/>
<protein>
    <submittedName>
        <fullName evidence="1">Uncharacterized protein</fullName>
    </submittedName>
</protein>
<gene>
    <name evidence="1" type="ORF">ILUMI_18807</name>
</gene>